<evidence type="ECO:0000256" key="2">
    <source>
        <dbReference type="ARBA" id="ARBA00022448"/>
    </source>
</evidence>
<evidence type="ECO:0000256" key="4">
    <source>
        <dbReference type="SAM" id="MobiDB-lite"/>
    </source>
</evidence>
<dbReference type="AlphaFoldDB" id="D3SY81"/>
<evidence type="ECO:0000256" key="1">
    <source>
        <dbReference type="ARBA" id="ARBA00005695"/>
    </source>
</evidence>
<dbReference type="RefSeq" id="WP_012996684.1">
    <property type="nucleotide sequence ID" value="NC_013922.1"/>
</dbReference>
<dbReference type="EMBL" id="CP001932">
    <property type="protein sequence ID" value="ADD06052.1"/>
    <property type="molecule type" value="Genomic_DNA"/>
</dbReference>
<gene>
    <name evidence="6" type="primary">dppA8</name>
    <name evidence="6" type="ordered locus">Nmag_2492</name>
</gene>
<dbReference type="GO" id="GO:0015833">
    <property type="term" value="P:peptide transport"/>
    <property type="evidence" value="ECO:0007669"/>
    <property type="project" value="TreeGrafter"/>
</dbReference>
<reference evidence="6 7" key="2">
    <citation type="journal article" date="2012" name="BMC Genomics">
        <title>A comparative genomics perspective on the genetic content of the alkaliphilic haloarchaeon Natrialba magadii ATCC 43099T.</title>
        <authorList>
            <person name="Siddaramappa S."/>
            <person name="Challacombe J.F."/>
            <person name="Decastro R.E."/>
            <person name="Pfeiffer F."/>
            <person name="Sastre D.E."/>
            <person name="Gimenez M.I."/>
            <person name="Paggi R.A."/>
            <person name="Detter J.C."/>
            <person name="Davenport K.W."/>
            <person name="Goodwin L.A."/>
            <person name="Kyrpides N."/>
            <person name="Tapia R."/>
            <person name="Pitluck S."/>
            <person name="Lucas S."/>
            <person name="Woyke T."/>
            <person name="Maupin-Furlow J.A."/>
        </authorList>
    </citation>
    <scope>NUCLEOTIDE SEQUENCE [LARGE SCALE GENOMIC DNA]</scope>
    <source>
        <strain evidence="7">ATCC 43099 / DSM 3394 / CCM 3739 / CIP 104546 / IAM 13178 / JCM 8861 / NBRC 102185 / NCIMB 2190 / MS3</strain>
    </source>
</reference>
<accession>D3SY81</accession>
<dbReference type="GeneID" id="8825345"/>
<name>D3SY81_NATMM</name>
<dbReference type="InterPro" id="IPR039424">
    <property type="entry name" value="SBP_5"/>
</dbReference>
<dbReference type="Pfam" id="PF00496">
    <property type="entry name" value="SBP_bac_5"/>
    <property type="match status" value="1"/>
</dbReference>
<dbReference type="PANTHER" id="PTHR30290:SF9">
    <property type="entry name" value="OLIGOPEPTIDE-BINDING PROTEIN APPA"/>
    <property type="match status" value="1"/>
</dbReference>
<protein>
    <submittedName>
        <fullName evidence="6">ABC-type transport system periplasmic substrate-binding protein (Probable substrate dipeptide/oligopeptide)</fullName>
    </submittedName>
</protein>
<proteinExistence type="inferred from homology"/>
<dbReference type="HOGENOM" id="CLU_027778_0_0_2"/>
<dbReference type="PIRSF" id="PIRSF002741">
    <property type="entry name" value="MppA"/>
    <property type="match status" value="1"/>
</dbReference>
<evidence type="ECO:0000313" key="6">
    <source>
        <dbReference type="EMBL" id="ADD06052.1"/>
    </source>
</evidence>
<dbReference type="GO" id="GO:0042597">
    <property type="term" value="C:periplasmic space"/>
    <property type="evidence" value="ECO:0007669"/>
    <property type="project" value="UniProtKB-ARBA"/>
</dbReference>
<reference evidence="7" key="1">
    <citation type="submission" date="2010-02" db="EMBL/GenBank/DDBJ databases">
        <title>Complete sequence of chromosome of Natrialba magadii ATCC 43099.</title>
        <authorList>
            <consortium name="US DOE Joint Genome Institute"/>
            <person name="Lucas S."/>
            <person name="Copeland A."/>
            <person name="Lapidus A."/>
            <person name="Cheng J.-F."/>
            <person name="Bruce D."/>
            <person name="Goodwin L."/>
            <person name="Pitluck S."/>
            <person name="Davenport K."/>
            <person name="Saunders E."/>
            <person name="Detter J.C."/>
            <person name="Han C."/>
            <person name="Tapia R."/>
            <person name="Land M."/>
            <person name="Hauser L."/>
            <person name="Kyrpides N."/>
            <person name="Mikhailova N."/>
            <person name="De Castro R.E."/>
            <person name="Maupin-Furlow J.A."/>
            <person name="Woyke T."/>
        </authorList>
    </citation>
    <scope>NUCLEOTIDE SEQUENCE [LARGE SCALE GENOMIC DNA]</scope>
    <source>
        <strain evidence="7">ATCC 43099 / DSM 3394 / CCM 3739 / CIP 104546 / IAM 13178 / JCM 8861 / NBRC 102185 / NCIMB 2190 / MS3</strain>
    </source>
</reference>
<evidence type="ECO:0000313" key="7">
    <source>
        <dbReference type="Proteomes" id="UP000001879"/>
    </source>
</evidence>
<dbReference type="OrthoDB" id="194307at2157"/>
<dbReference type="STRING" id="547559.Nmag_2492"/>
<dbReference type="InterPro" id="IPR030678">
    <property type="entry name" value="Peptide/Ni-bd"/>
</dbReference>
<organism evidence="6 7">
    <name type="scientific">Natrialba magadii (strain ATCC 43099 / DSM 3394 / CCM 3739 / CIP 104546 / IAM 13178 / JCM 8861 / NBRC 102185 / NCIMB 2190 / MS3)</name>
    <name type="common">Natronobacterium magadii</name>
    <dbReference type="NCBI Taxonomy" id="547559"/>
    <lineage>
        <taxon>Archaea</taxon>
        <taxon>Methanobacteriati</taxon>
        <taxon>Methanobacteriota</taxon>
        <taxon>Stenosarchaea group</taxon>
        <taxon>Halobacteria</taxon>
        <taxon>Halobacteriales</taxon>
        <taxon>Natrialbaceae</taxon>
        <taxon>Natrialba</taxon>
    </lineage>
</organism>
<keyword evidence="7" id="KW-1185">Reference proteome</keyword>
<dbReference type="KEGG" id="nmg:Nmag_2492"/>
<dbReference type="PROSITE" id="PS51257">
    <property type="entry name" value="PROKAR_LIPOPROTEIN"/>
    <property type="match status" value="1"/>
</dbReference>
<feature type="domain" description="Solute-binding protein family 5" evidence="5">
    <location>
        <begin position="95"/>
        <end position="523"/>
    </location>
</feature>
<feature type="region of interest" description="Disordered" evidence="4">
    <location>
        <begin position="468"/>
        <end position="494"/>
    </location>
</feature>
<dbReference type="GO" id="GO:0043190">
    <property type="term" value="C:ATP-binding cassette (ABC) transporter complex"/>
    <property type="evidence" value="ECO:0007669"/>
    <property type="project" value="InterPro"/>
</dbReference>
<dbReference type="InterPro" id="IPR000914">
    <property type="entry name" value="SBP_5_dom"/>
</dbReference>
<dbReference type="SUPFAM" id="SSF53850">
    <property type="entry name" value="Periplasmic binding protein-like II"/>
    <property type="match status" value="1"/>
</dbReference>
<keyword evidence="2" id="KW-0813">Transport</keyword>
<evidence type="ECO:0000256" key="3">
    <source>
        <dbReference type="ARBA" id="ARBA00022729"/>
    </source>
</evidence>
<dbReference type="PaxDb" id="547559-Nmag_2492"/>
<dbReference type="eggNOG" id="arCOG01534">
    <property type="taxonomic scope" value="Archaea"/>
</dbReference>
<dbReference type="Proteomes" id="UP000001879">
    <property type="component" value="Chromosome"/>
</dbReference>
<comment type="similarity">
    <text evidence="1">Belongs to the bacterial solute-binding protein 5 family.</text>
</comment>
<dbReference type="Gene3D" id="3.40.190.10">
    <property type="entry name" value="Periplasmic binding protein-like II"/>
    <property type="match status" value="1"/>
</dbReference>
<sequence>MVENNNRYRPGINRRRVLQGLTAAGVIGAAGCLDSEETDETGDTYTIADGTDAESMNFIQVSDDNTNNRLALVMDSAYTVTTDDQIFPLWMDVEDTGDAQVYVATLRDNLQWGGDYGQMTASDWVYMIQEIHQGEDNWALSEAAGNWAGTHVEETGELEFQIELESPNADWPFEPDLWGSYCMPQGLLEPYVDEQDGEGLDQDQEVQELAYGGNLGPYTFERWDRDSEFVAVKNDEYYMNELDADDFPDYISDEQVEAWQNAPTFEEFSYQAIDEDSTRMNALGQGEIEETNIPSTRVEQFEGRPDIDVMEVPYPYLTIMAYNQRMNGWEELRTREVRQALSMAIDKVEISENILRGYAEVAHTFQPQWSEWYDESEVTEFGEGDSYDPDAARDLLEENLSSEYGYDSDGTLLGPDGEQVTLTMVYSRGTETTATTAEFMGDELGELGIEVEFDSVTFDQMIPNYVQNSWQGDEDDQPWTGGPNNDGPRDNSASAEDWDLMYGINFNTYPRTPAATDAFWSEQAPTNYFGYVPDADMDSLFSTVRTSADRQEREETLAEIFGILSEDQPVNFVAMSDDIIGYQGYVDGPEEEFGQAWDRHTWAFDEA</sequence>
<dbReference type="Gene3D" id="3.10.105.10">
    <property type="entry name" value="Dipeptide-binding Protein, Domain 3"/>
    <property type="match status" value="1"/>
</dbReference>
<dbReference type="GO" id="GO:1904680">
    <property type="term" value="F:peptide transmembrane transporter activity"/>
    <property type="evidence" value="ECO:0007669"/>
    <property type="project" value="TreeGrafter"/>
</dbReference>
<dbReference type="PANTHER" id="PTHR30290">
    <property type="entry name" value="PERIPLASMIC BINDING COMPONENT OF ABC TRANSPORTER"/>
    <property type="match status" value="1"/>
</dbReference>
<dbReference type="CDD" id="cd00995">
    <property type="entry name" value="PBP2_NikA_DppA_OppA_like"/>
    <property type="match status" value="1"/>
</dbReference>
<evidence type="ECO:0000259" key="5">
    <source>
        <dbReference type="Pfam" id="PF00496"/>
    </source>
</evidence>
<keyword evidence="3" id="KW-0732">Signal</keyword>